<accession>A0A1H7MR99</accession>
<proteinExistence type="predicted"/>
<sequence length="178" mass="19385">MPPSPPLTLSTHRFRLLLCLLTALFLLPVTALASDHRVSASSPLGQLITTDKDVKVFKTPYCGCCNDWVTHMEQEGFSVEAVDVSQEELNRLKYHGGLQPGMGSCHTAFIDGYLLEGHVPASDVRRLLEQQPDVAGLAVPGMPAGSPGMEMGDRFDPFDVITFDRSGQSGVFSQHNQD</sequence>
<dbReference type="InterPro" id="IPR036249">
    <property type="entry name" value="Thioredoxin-like_sf"/>
</dbReference>
<dbReference type="EMBL" id="FOAA01000010">
    <property type="protein sequence ID" value="SEL13215.1"/>
    <property type="molecule type" value="Genomic_DNA"/>
</dbReference>
<evidence type="ECO:0000313" key="2">
    <source>
        <dbReference type="EMBL" id="SEL13215.1"/>
    </source>
</evidence>
<feature type="signal peptide" evidence="1">
    <location>
        <begin position="1"/>
        <end position="33"/>
    </location>
</feature>
<dbReference type="InterPro" id="IPR007332">
    <property type="entry name" value="DUF411"/>
</dbReference>
<dbReference type="Proteomes" id="UP000199256">
    <property type="component" value="Unassembled WGS sequence"/>
</dbReference>
<evidence type="ECO:0000313" key="3">
    <source>
        <dbReference type="Proteomes" id="UP000199256"/>
    </source>
</evidence>
<reference evidence="3" key="1">
    <citation type="submission" date="2016-10" db="EMBL/GenBank/DDBJ databases">
        <authorList>
            <person name="Varghese N."/>
            <person name="Submissions S."/>
        </authorList>
    </citation>
    <scope>NUCLEOTIDE SEQUENCE [LARGE SCALE GENOMIC DNA]</scope>
    <source>
        <strain evidence="3">DSM 241</strain>
    </source>
</reference>
<evidence type="ECO:0000256" key="1">
    <source>
        <dbReference type="SAM" id="SignalP"/>
    </source>
</evidence>
<dbReference type="Pfam" id="PF04214">
    <property type="entry name" value="DUF411"/>
    <property type="match status" value="1"/>
</dbReference>
<dbReference type="OrthoDB" id="14727at2"/>
<protein>
    <submittedName>
        <fullName evidence="2">Uncharacterized conserved protein</fullName>
    </submittedName>
</protein>
<keyword evidence="3" id="KW-1185">Reference proteome</keyword>
<name>A0A1H7MR99_9GAMM</name>
<feature type="chain" id="PRO_5011760340" evidence="1">
    <location>
        <begin position="34"/>
        <end position="178"/>
    </location>
</feature>
<dbReference type="SUPFAM" id="SSF52833">
    <property type="entry name" value="Thioredoxin-like"/>
    <property type="match status" value="1"/>
</dbReference>
<gene>
    <name evidence="2" type="ORF">SAMN05444515_1108</name>
</gene>
<dbReference type="STRING" id="1396821.SAMN05444515_1108"/>
<keyword evidence="1" id="KW-0732">Signal</keyword>
<dbReference type="RefSeq" id="WP_090253771.1">
    <property type="nucleotide sequence ID" value="NZ_FOAA01000010.1"/>
</dbReference>
<dbReference type="AlphaFoldDB" id="A0A1H7MR99"/>
<organism evidence="2 3">
    <name type="scientific">Ectothiorhodospira marina</name>
    <dbReference type="NCBI Taxonomy" id="1396821"/>
    <lineage>
        <taxon>Bacteria</taxon>
        <taxon>Pseudomonadati</taxon>
        <taxon>Pseudomonadota</taxon>
        <taxon>Gammaproteobacteria</taxon>
        <taxon>Chromatiales</taxon>
        <taxon>Ectothiorhodospiraceae</taxon>
        <taxon>Ectothiorhodospira</taxon>
    </lineage>
</organism>